<keyword evidence="3" id="KW-1185">Reference proteome</keyword>
<gene>
    <name evidence="2" type="ORF">GCM10010968_06930</name>
</gene>
<dbReference type="EMBL" id="BMLM01000001">
    <property type="protein sequence ID" value="GGN79705.1"/>
    <property type="molecule type" value="Genomic_DNA"/>
</dbReference>
<feature type="compositionally biased region" description="Low complexity" evidence="1">
    <location>
        <begin position="12"/>
        <end position="39"/>
    </location>
</feature>
<accession>A0ABQ2KD94</accession>
<sequence>MSGEQSPGEQSAPEAAAEAAAEPAAEPAAAEAPDAAPAPLVIRRRGRRVTTEPSPGWIGEPEQERTQSRENDDRLRGDVPPHWG</sequence>
<comment type="caution">
    <text evidence="2">The sequence shown here is derived from an EMBL/GenBank/DDBJ whole genome shotgun (WGS) entry which is preliminary data.</text>
</comment>
<proteinExistence type="predicted"/>
<dbReference type="RefSeq" id="WP_188716071.1">
    <property type="nucleotide sequence ID" value="NZ_BAABBD010000001.1"/>
</dbReference>
<evidence type="ECO:0000313" key="2">
    <source>
        <dbReference type="EMBL" id="GGN79705.1"/>
    </source>
</evidence>
<name>A0ABQ2KD94_9MICO</name>
<evidence type="ECO:0000313" key="3">
    <source>
        <dbReference type="Proteomes" id="UP000626982"/>
    </source>
</evidence>
<feature type="region of interest" description="Disordered" evidence="1">
    <location>
        <begin position="1"/>
        <end position="84"/>
    </location>
</feature>
<evidence type="ECO:0000256" key="1">
    <source>
        <dbReference type="SAM" id="MobiDB-lite"/>
    </source>
</evidence>
<feature type="compositionally biased region" description="Basic and acidic residues" evidence="1">
    <location>
        <begin position="62"/>
        <end position="84"/>
    </location>
</feature>
<dbReference type="Proteomes" id="UP000626982">
    <property type="component" value="Unassembled WGS sequence"/>
</dbReference>
<organism evidence="2 3">
    <name type="scientific">Agrococcus terreus</name>
    <dbReference type="NCBI Taxonomy" id="574649"/>
    <lineage>
        <taxon>Bacteria</taxon>
        <taxon>Bacillati</taxon>
        <taxon>Actinomycetota</taxon>
        <taxon>Actinomycetes</taxon>
        <taxon>Micrococcales</taxon>
        <taxon>Microbacteriaceae</taxon>
        <taxon>Agrococcus</taxon>
    </lineage>
</organism>
<protein>
    <submittedName>
        <fullName evidence="2">Uncharacterized protein</fullName>
    </submittedName>
</protein>
<reference evidence="3" key="1">
    <citation type="journal article" date="2019" name="Int. J. Syst. Evol. Microbiol.">
        <title>The Global Catalogue of Microorganisms (GCM) 10K type strain sequencing project: providing services to taxonomists for standard genome sequencing and annotation.</title>
        <authorList>
            <consortium name="The Broad Institute Genomics Platform"/>
            <consortium name="The Broad Institute Genome Sequencing Center for Infectious Disease"/>
            <person name="Wu L."/>
            <person name="Ma J."/>
        </authorList>
    </citation>
    <scope>NUCLEOTIDE SEQUENCE [LARGE SCALE GENOMIC DNA]</scope>
    <source>
        <strain evidence="3">CGMCC 1.6960</strain>
    </source>
</reference>